<dbReference type="InParanoid" id="A0A136J3L3"/>
<reference evidence="3" key="1">
    <citation type="submission" date="2016-02" db="EMBL/GenBank/DDBJ databases">
        <title>Draft genome sequence of Microdochium bolleyi, a fungal endophyte of beachgrass.</title>
        <authorList>
            <consortium name="DOE Joint Genome Institute"/>
            <person name="David A.S."/>
            <person name="May G."/>
            <person name="Haridas S."/>
            <person name="Lim J."/>
            <person name="Wang M."/>
            <person name="Labutti K."/>
            <person name="Lipzen A."/>
            <person name="Barry K."/>
            <person name="Grigoriev I.V."/>
        </authorList>
    </citation>
    <scope>NUCLEOTIDE SEQUENCE [LARGE SCALE GENOMIC DNA]</scope>
    <source>
        <strain evidence="3">J235TASD1</strain>
    </source>
</reference>
<evidence type="ECO:0000313" key="2">
    <source>
        <dbReference type="EMBL" id="KXJ91830.1"/>
    </source>
</evidence>
<gene>
    <name evidence="2" type="ORF">Micbo1qcDRAFT_174854</name>
</gene>
<evidence type="ECO:0000313" key="3">
    <source>
        <dbReference type="Proteomes" id="UP000070501"/>
    </source>
</evidence>
<keyword evidence="1" id="KW-0732">Signal</keyword>
<keyword evidence="3" id="KW-1185">Reference proteome</keyword>
<feature type="chain" id="PRO_5007293474" evidence="1">
    <location>
        <begin position="20"/>
        <end position="158"/>
    </location>
</feature>
<proteinExistence type="predicted"/>
<dbReference type="Proteomes" id="UP000070501">
    <property type="component" value="Unassembled WGS sequence"/>
</dbReference>
<evidence type="ECO:0000256" key="1">
    <source>
        <dbReference type="SAM" id="SignalP"/>
    </source>
</evidence>
<organism evidence="2 3">
    <name type="scientific">Microdochium bolleyi</name>
    <dbReference type="NCBI Taxonomy" id="196109"/>
    <lineage>
        <taxon>Eukaryota</taxon>
        <taxon>Fungi</taxon>
        <taxon>Dikarya</taxon>
        <taxon>Ascomycota</taxon>
        <taxon>Pezizomycotina</taxon>
        <taxon>Sordariomycetes</taxon>
        <taxon>Xylariomycetidae</taxon>
        <taxon>Xylariales</taxon>
        <taxon>Microdochiaceae</taxon>
        <taxon>Microdochium</taxon>
    </lineage>
</organism>
<dbReference type="EMBL" id="KQ964249">
    <property type="protein sequence ID" value="KXJ91830.1"/>
    <property type="molecule type" value="Genomic_DNA"/>
</dbReference>
<dbReference type="OrthoDB" id="5383526at2759"/>
<sequence length="158" mass="17513">MHLKALLASAALLAGTATAIDVHLHYHRCDEPSSYWCTNLNPNTCCQSLVGNGYGSASFRAIPSDWDLELRLHSGDRSCGNSVVTTRSWGQTYVCLASPSNYHGAGYGFFGKKARGEEPEVPYERCQRADKLRLADGTVYTLEDLDDAQFDEMYSFLF</sequence>
<protein>
    <submittedName>
        <fullName evidence="2">Uncharacterized protein</fullName>
    </submittedName>
</protein>
<name>A0A136J3L3_9PEZI</name>
<accession>A0A136J3L3</accession>
<feature type="signal peptide" evidence="1">
    <location>
        <begin position="1"/>
        <end position="19"/>
    </location>
</feature>
<dbReference type="AlphaFoldDB" id="A0A136J3L3"/>